<keyword evidence="2" id="KW-0378">Hydrolase</keyword>
<dbReference type="Proteomes" id="UP000266067">
    <property type="component" value="Unassembled WGS sequence"/>
</dbReference>
<dbReference type="InterPro" id="IPR029052">
    <property type="entry name" value="Metallo-depent_PP-like"/>
</dbReference>
<dbReference type="EMBL" id="QXFH01000076">
    <property type="protein sequence ID" value="RIV31379.1"/>
    <property type="molecule type" value="Genomic_DNA"/>
</dbReference>
<dbReference type="Pfam" id="PF00149">
    <property type="entry name" value="Metallophos"/>
    <property type="match status" value="1"/>
</dbReference>
<evidence type="ECO:0000313" key="5">
    <source>
        <dbReference type="Proteomes" id="UP000266067"/>
    </source>
</evidence>
<accession>A0A3A1N4Q5</accession>
<comment type="caution">
    <text evidence="4">The sequence shown here is derived from an EMBL/GenBank/DDBJ whole genome shotgun (WGS) entry which is preliminary data.</text>
</comment>
<keyword evidence="5" id="KW-1185">Reference proteome</keyword>
<dbReference type="Gene3D" id="3.60.21.10">
    <property type="match status" value="1"/>
</dbReference>
<dbReference type="PANTHER" id="PTHR31302:SF31">
    <property type="entry name" value="PHOSPHODIESTERASE YAEI"/>
    <property type="match status" value="1"/>
</dbReference>
<gene>
    <name evidence="4" type="ORF">D2V08_13050</name>
</gene>
<dbReference type="GO" id="GO:0009245">
    <property type="term" value="P:lipid A biosynthetic process"/>
    <property type="evidence" value="ECO:0007669"/>
    <property type="project" value="TreeGrafter"/>
</dbReference>
<dbReference type="InterPro" id="IPR051158">
    <property type="entry name" value="Metallophosphoesterase_sf"/>
</dbReference>
<organism evidence="4 5">
    <name type="scientific">Flagellimonas lutimaris</name>
    <dbReference type="NCBI Taxonomy" id="475082"/>
    <lineage>
        <taxon>Bacteria</taxon>
        <taxon>Pseudomonadati</taxon>
        <taxon>Bacteroidota</taxon>
        <taxon>Flavobacteriia</taxon>
        <taxon>Flavobacteriales</taxon>
        <taxon>Flavobacteriaceae</taxon>
        <taxon>Flagellimonas</taxon>
    </lineage>
</organism>
<protein>
    <submittedName>
        <fullName evidence="4">Metallophosphoesterase</fullName>
    </submittedName>
</protein>
<evidence type="ECO:0000259" key="3">
    <source>
        <dbReference type="Pfam" id="PF00149"/>
    </source>
</evidence>
<keyword evidence="1" id="KW-0479">Metal-binding</keyword>
<reference evidence="4 5" key="1">
    <citation type="submission" date="2018-08" db="EMBL/GenBank/DDBJ databases">
        <title>Proposal of Muricauda 72 sp.nov. and Muricauda NH166 sp.nov., isolated from seawater.</title>
        <authorList>
            <person name="Cheng H."/>
            <person name="Wu Y.-H."/>
            <person name="Guo L.-L."/>
            <person name="Xu X.-W."/>
        </authorList>
    </citation>
    <scope>NUCLEOTIDE SEQUENCE [LARGE SCALE GENOMIC DNA]</scope>
    <source>
        <strain evidence="4 5">KCTC 22173</strain>
    </source>
</reference>
<feature type="domain" description="Calcineurin-like phosphoesterase" evidence="3">
    <location>
        <begin position="48"/>
        <end position="213"/>
    </location>
</feature>
<dbReference type="PANTHER" id="PTHR31302">
    <property type="entry name" value="TRANSMEMBRANE PROTEIN WITH METALLOPHOSPHOESTERASE DOMAIN-RELATED"/>
    <property type="match status" value="1"/>
</dbReference>
<evidence type="ECO:0000256" key="1">
    <source>
        <dbReference type="ARBA" id="ARBA00022723"/>
    </source>
</evidence>
<dbReference type="GO" id="GO:0046872">
    <property type="term" value="F:metal ion binding"/>
    <property type="evidence" value="ECO:0007669"/>
    <property type="project" value="UniProtKB-KW"/>
</dbReference>
<dbReference type="OrthoDB" id="9780884at2"/>
<sequence length="270" mass="30908">MTNLTRRKFIKKGILTSIGLVLLDSLWFEKYVIDWNYFDISKSEKNKIRIIQISDLHFDQLRYFHKSIAKKINAIKPDLIFITGDSVDKTEKIKPLNEFLELIDNSIKKYAITGNWEYWGNVNLIELKSIYSKNNCELLINENRTISIRNREISIIGIDDFVGGNADFGKAIENLEETETNIVLSHCPEHRDIITKQKGNLNIDLVLSGHTHGGQITFLGIVPFKPQGSGKYLKGWSKESEPKMYISKGIGTSILPIRFGARAEMVEMEI</sequence>
<proteinExistence type="predicted"/>
<dbReference type="GO" id="GO:0008758">
    <property type="term" value="F:UDP-2,3-diacylglucosamine hydrolase activity"/>
    <property type="evidence" value="ECO:0007669"/>
    <property type="project" value="TreeGrafter"/>
</dbReference>
<name>A0A3A1N4Q5_9FLAO</name>
<dbReference type="InterPro" id="IPR004843">
    <property type="entry name" value="Calcineurin-like_PHP"/>
</dbReference>
<dbReference type="SUPFAM" id="SSF56300">
    <property type="entry name" value="Metallo-dependent phosphatases"/>
    <property type="match status" value="1"/>
</dbReference>
<evidence type="ECO:0000256" key="2">
    <source>
        <dbReference type="ARBA" id="ARBA00022801"/>
    </source>
</evidence>
<dbReference type="RefSeq" id="WP_119608604.1">
    <property type="nucleotide sequence ID" value="NZ_QXFH01000076.1"/>
</dbReference>
<dbReference type="CDD" id="cd07385">
    <property type="entry name" value="MPP_YkuE_C"/>
    <property type="match status" value="1"/>
</dbReference>
<dbReference type="AlphaFoldDB" id="A0A3A1N4Q5"/>
<evidence type="ECO:0000313" key="4">
    <source>
        <dbReference type="EMBL" id="RIV31379.1"/>
    </source>
</evidence>
<dbReference type="GO" id="GO:0016020">
    <property type="term" value="C:membrane"/>
    <property type="evidence" value="ECO:0007669"/>
    <property type="project" value="GOC"/>
</dbReference>